<dbReference type="Proteomes" id="UP000789739">
    <property type="component" value="Unassembled WGS sequence"/>
</dbReference>
<name>A0A9N9DUF7_9GLOM</name>
<dbReference type="OrthoDB" id="2390776at2759"/>
<evidence type="ECO:0000313" key="2">
    <source>
        <dbReference type="Proteomes" id="UP000789739"/>
    </source>
</evidence>
<evidence type="ECO:0000313" key="1">
    <source>
        <dbReference type="EMBL" id="CAG8649461.1"/>
    </source>
</evidence>
<dbReference type="AlphaFoldDB" id="A0A9N9DUF7"/>
<gene>
    <name evidence="1" type="ORF">PBRASI_LOCUS10195</name>
</gene>
<protein>
    <submittedName>
        <fullName evidence="1">5257_t:CDS:1</fullName>
    </submittedName>
</protein>
<accession>A0A9N9DUF7</accession>
<dbReference type="EMBL" id="CAJVPI010002784">
    <property type="protein sequence ID" value="CAG8649461.1"/>
    <property type="molecule type" value="Genomic_DNA"/>
</dbReference>
<comment type="caution">
    <text evidence="1">The sequence shown here is derived from an EMBL/GenBank/DDBJ whole genome shotgun (WGS) entry which is preliminary data.</text>
</comment>
<organism evidence="1 2">
    <name type="scientific">Paraglomus brasilianum</name>
    <dbReference type="NCBI Taxonomy" id="144538"/>
    <lineage>
        <taxon>Eukaryota</taxon>
        <taxon>Fungi</taxon>
        <taxon>Fungi incertae sedis</taxon>
        <taxon>Mucoromycota</taxon>
        <taxon>Glomeromycotina</taxon>
        <taxon>Glomeromycetes</taxon>
        <taxon>Paraglomerales</taxon>
        <taxon>Paraglomeraceae</taxon>
        <taxon>Paraglomus</taxon>
    </lineage>
</organism>
<proteinExistence type="predicted"/>
<feature type="non-terminal residue" evidence="1">
    <location>
        <position position="343"/>
    </location>
</feature>
<reference evidence="1" key="1">
    <citation type="submission" date="2021-06" db="EMBL/GenBank/DDBJ databases">
        <authorList>
            <person name="Kallberg Y."/>
            <person name="Tangrot J."/>
            <person name="Rosling A."/>
        </authorList>
    </citation>
    <scope>NUCLEOTIDE SEQUENCE</scope>
    <source>
        <strain evidence="1">BR232B</strain>
    </source>
</reference>
<keyword evidence="2" id="KW-1185">Reference proteome</keyword>
<sequence>KEHNLEKSWEFKEPIPAWLKRIHQHREDLATTTDTTDFESLSQIAETESLLSNLPSDWEVLEPPVERCLHSIATLDKKGLKKVAKTVMHHGVCGAIKKIRKILTTSNKVEDENPFLDSPPTEITTADNIVQGGDYKHPDVCYIIELLRYTELLHKHELAKDLTWGREFSLCERSGSKIEDGRKILDNTLKVQKTLRDMHQTLLETLSNAGGGAVVVQAFRKLILPGFISSRFFVRVLLNVYIGGKYHGSIMLAEFDIPTQFDEMGNIVAIAQMMLNVKNIFKQTIKTFILMKEASEKKKHSVENVLVSSRVKEHVTPKAKLRNEKLLKLMNEKINRTFLILRL</sequence>